<dbReference type="EMBL" id="HBFB01037837">
    <property type="protein sequence ID" value="CAD8697082.1"/>
    <property type="molecule type" value="Transcribed_RNA"/>
</dbReference>
<feature type="region of interest" description="Disordered" evidence="1">
    <location>
        <begin position="1"/>
        <end position="27"/>
    </location>
</feature>
<feature type="region of interest" description="Disordered" evidence="1">
    <location>
        <begin position="67"/>
        <end position="133"/>
    </location>
</feature>
<evidence type="ECO:0000256" key="1">
    <source>
        <dbReference type="SAM" id="MobiDB-lite"/>
    </source>
</evidence>
<gene>
    <name evidence="2" type="ORF">CLEI1391_LOCUS21269</name>
</gene>
<feature type="compositionally biased region" description="Low complexity" evidence="1">
    <location>
        <begin position="89"/>
        <end position="124"/>
    </location>
</feature>
<protein>
    <submittedName>
        <fullName evidence="2">Uncharacterized protein</fullName>
    </submittedName>
</protein>
<accession>A0A7S0X221</accession>
<evidence type="ECO:0000313" key="2">
    <source>
        <dbReference type="EMBL" id="CAD8697082.1"/>
    </source>
</evidence>
<name>A0A7S0X221_9CHLO</name>
<organism evidence="2">
    <name type="scientific">Chlamydomonas leiostraca</name>
    <dbReference type="NCBI Taxonomy" id="1034604"/>
    <lineage>
        <taxon>Eukaryota</taxon>
        <taxon>Viridiplantae</taxon>
        <taxon>Chlorophyta</taxon>
        <taxon>core chlorophytes</taxon>
        <taxon>Chlorophyceae</taxon>
        <taxon>CS clade</taxon>
        <taxon>Chlamydomonadales</taxon>
        <taxon>Chlamydomonadaceae</taxon>
        <taxon>Chlamydomonas</taxon>
    </lineage>
</organism>
<sequence length="133" mass="13650">MSSPFTANSQVARTSQSGNSNLPDYEKPVTDVYRTSTLSDVGLWVADTLSPGKHGGGITGFVKALWAAPTPSNPPAPSTSPAVQAADKPSTPTITPITASSSTSSMRSMPSNGSSTSSTSSWSSWLWGSKAAK</sequence>
<feature type="compositionally biased region" description="Polar residues" evidence="1">
    <location>
        <begin position="1"/>
        <end position="22"/>
    </location>
</feature>
<reference evidence="2" key="1">
    <citation type="submission" date="2021-01" db="EMBL/GenBank/DDBJ databases">
        <authorList>
            <person name="Corre E."/>
            <person name="Pelletier E."/>
            <person name="Niang G."/>
            <person name="Scheremetjew M."/>
            <person name="Finn R."/>
            <person name="Kale V."/>
            <person name="Holt S."/>
            <person name="Cochrane G."/>
            <person name="Meng A."/>
            <person name="Brown T."/>
            <person name="Cohen L."/>
        </authorList>
    </citation>
    <scope>NUCLEOTIDE SEQUENCE</scope>
    <source>
        <strain evidence="2">SAG 11-49</strain>
    </source>
</reference>
<dbReference type="AlphaFoldDB" id="A0A7S0X221"/>
<proteinExistence type="predicted"/>